<organism evidence="1">
    <name type="scientific">viral metagenome</name>
    <dbReference type="NCBI Taxonomy" id="1070528"/>
    <lineage>
        <taxon>unclassified sequences</taxon>
        <taxon>metagenomes</taxon>
        <taxon>organismal metagenomes</taxon>
    </lineage>
</organism>
<name>A0A6M3LVF1_9ZZZZ</name>
<evidence type="ECO:0000313" key="1">
    <source>
        <dbReference type="EMBL" id="QJA96585.1"/>
    </source>
</evidence>
<protein>
    <submittedName>
        <fullName evidence="1">Uncharacterized protein</fullName>
    </submittedName>
</protein>
<accession>A0A6M3LVF1</accession>
<sequence length="78" mass="8914">MTTYIDLTQEQADQVGTPFDCDRCGEYVARKDGWGSIAQVVPSSRMLRVCMLCMSCADLLAPVFQEFFNQRAKQERKE</sequence>
<dbReference type="AlphaFoldDB" id="A0A6M3LVF1"/>
<reference evidence="1" key="1">
    <citation type="submission" date="2020-03" db="EMBL/GenBank/DDBJ databases">
        <title>The deep terrestrial virosphere.</title>
        <authorList>
            <person name="Holmfeldt K."/>
            <person name="Nilsson E."/>
            <person name="Simone D."/>
            <person name="Lopez-Fernandez M."/>
            <person name="Wu X."/>
            <person name="de Brujin I."/>
            <person name="Lundin D."/>
            <person name="Andersson A."/>
            <person name="Bertilsson S."/>
            <person name="Dopson M."/>
        </authorList>
    </citation>
    <scope>NUCLEOTIDE SEQUENCE</scope>
    <source>
        <strain evidence="1">MM415B07980</strain>
    </source>
</reference>
<dbReference type="EMBL" id="MT143414">
    <property type="protein sequence ID" value="QJA96585.1"/>
    <property type="molecule type" value="Genomic_DNA"/>
</dbReference>
<proteinExistence type="predicted"/>
<gene>
    <name evidence="1" type="ORF">MM415B07980_0007</name>
</gene>